<dbReference type="EMBL" id="KV748324">
    <property type="protein sequence ID" value="OCK86529.1"/>
    <property type="molecule type" value="Genomic_DNA"/>
</dbReference>
<keyword evidence="2" id="KW-1185">Reference proteome</keyword>
<sequence>MASLLLKGGTALIHDADDHVKALKTDILIEGNKIAKIEPEISAPPNVEAIDCTDKIISPGFVDTHHHVWQTQLKGRHADQLLLDYMVTGNMQSSNFTPADIFWGELGGCLEALSAGTTTLVDHAHLNYSPSASKLAISATVSSGIRSIFCYCPTNRVASWEPFSLSQQPLEPWVLATLEELAHQAPFGEGRVTLGLAFDLYFLGEEAVASVFAKAKALGVGTITSHYLRNVQFSLASTVELLHGFGLLDESILLSHATNATVEDARLLKEAGAHVSCTPSTELQMALGQPVCFRDDLPGMQEQSSLGIDCHSNNAGSVVGEMRLALQAARGMQNEKFVEKGKAPKTVNKTVEEAFNLGTIQGARAVGMEGQIGSIAVGKVADLIIFEGTSPAMVCAAQHEPVAAVVLHSSPADIETVIVDGKIRKAGGQLVKVEVDEVARKEIGKAVLEWKDVARELLKSREALQEKIEKLDFAEAKKVVMRDFHIDESKLTDEI</sequence>
<proteinExistence type="predicted"/>
<keyword evidence="1" id="KW-0378">Hydrolase</keyword>
<name>A0ACC8EK28_9PEZI</name>
<evidence type="ECO:0000313" key="1">
    <source>
        <dbReference type="EMBL" id="OCK86529.1"/>
    </source>
</evidence>
<organism evidence="1 2">
    <name type="scientific">Cenococcum geophilum 1.58</name>
    <dbReference type="NCBI Taxonomy" id="794803"/>
    <lineage>
        <taxon>Eukaryota</taxon>
        <taxon>Fungi</taxon>
        <taxon>Dikarya</taxon>
        <taxon>Ascomycota</taxon>
        <taxon>Pezizomycotina</taxon>
        <taxon>Dothideomycetes</taxon>
        <taxon>Pleosporomycetidae</taxon>
        <taxon>Gloniales</taxon>
        <taxon>Gloniaceae</taxon>
        <taxon>Cenococcum</taxon>
    </lineage>
</organism>
<protein>
    <submittedName>
        <fullName evidence="1">Metallo-dependent hydrolase</fullName>
    </submittedName>
</protein>
<evidence type="ECO:0000313" key="2">
    <source>
        <dbReference type="Proteomes" id="UP000250078"/>
    </source>
</evidence>
<reference evidence="1 2" key="1">
    <citation type="journal article" date="2016" name="Nat. Commun.">
        <title>Ectomycorrhizal ecology is imprinted in the genome of the dominant symbiotic fungus Cenococcum geophilum.</title>
        <authorList>
            <consortium name="DOE Joint Genome Institute"/>
            <person name="Peter M."/>
            <person name="Kohler A."/>
            <person name="Ohm R.A."/>
            <person name="Kuo A."/>
            <person name="Krutzmann J."/>
            <person name="Morin E."/>
            <person name="Arend M."/>
            <person name="Barry K.W."/>
            <person name="Binder M."/>
            <person name="Choi C."/>
            <person name="Clum A."/>
            <person name="Copeland A."/>
            <person name="Grisel N."/>
            <person name="Haridas S."/>
            <person name="Kipfer T."/>
            <person name="LaButti K."/>
            <person name="Lindquist E."/>
            <person name="Lipzen A."/>
            <person name="Maire R."/>
            <person name="Meier B."/>
            <person name="Mihaltcheva S."/>
            <person name="Molinier V."/>
            <person name="Murat C."/>
            <person name="Poggeler S."/>
            <person name="Quandt C.A."/>
            <person name="Sperisen C."/>
            <person name="Tritt A."/>
            <person name="Tisserant E."/>
            <person name="Crous P.W."/>
            <person name="Henrissat B."/>
            <person name="Nehls U."/>
            <person name="Egli S."/>
            <person name="Spatafora J.W."/>
            <person name="Grigoriev I.V."/>
            <person name="Martin F.M."/>
        </authorList>
    </citation>
    <scope>NUCLEOTIDE SEQUENCE [LARGE SCALE GENOMIC DNA]</scope>
    <source>
        <strain evidence="1 2">1.58</strain>
    </source>
</reference>
<accession>A0ACC8EK28</accession>
<dbReference type="Proteomes" id="UP000250078">
    <property type="component" value="Unassembled WGS sequence"/>
</dbReference>
<gene>
    <name evidence="1" type="ORF">K441DRAFT_650056</name>
</gene>